<proteinExistence type="predicted"/>
<sequence length="219" mass="22443">MKLAKNSCVMAVAAGLALMSSSALAVEAGNILVRAGAAHVSPNTSSEDFKDSDGDPTGIKVDVGSNTQLGLNFTYMVTDNIGVELLAATPFKHSIKGAGTLSGAGTIGETKHLPPTVTVQYHINPQGAVRPYVGAGINYTTFFETKGKGALAGTDISLDDSWGLAGVAGVDVDLGSGFFLNGAAYYADINTDANVGNGTYQGEVEIDPWVFMVGVGTSF</sequence>
<dbReference type="Pfam" id="PF03922">
    <property type="entry name" value="OmpW"/>
    <property type="match status" value="1"/>
</dbReference>
<dbReference type="PANTHER" id="PTHR36920">
    <property type="match status" value="1"/>
</dbReference>
<name>A0A369CHX3_9GAMM</name>
<evidence type="ECO:0000313" key="2">
    <source>
        <dbReference type="EMBL" id="RCX32878.1"/>
    </source>
</evidence>
<dbReference type="InterPro" id="IPR011250">
    <property type="entry name" value="OMP/PagP_B-barrel"/>
</dbReference>
<keyword evidence="3" id="KW-1185">Reference proteome</keyword>
<keyword evidence="1" id="KW-0732">Signal</keyword>
<dbReference type="AlphaFoldDB" id="A0A369CHX3"/>
<gene>
    <name evidence="2" type="ORF">DFQ59_101176</name>
</gene>
<dbReference type="Gene3D" id="2.40.160.20">
    <property type="match status" value="1"/>
</dbReference>
<accession>A0A369CHX3</accession>
<protein>
    <submittedName>
        <fullName evidence="2">Outer membrane protein</fullName>
    </submittedName>
</protein>
<dbReference type="InterPro" id="IPR005618">
    <property type="entry name" value="OMPW"/>
</dbReference>
<dbReference type="PANTHER" id="PTHR36920:SF1">
    <property type="entry name" value="OUTER MEMBRANE PROTEIN W"/>
    <property type="match status" value="1"/>
</dbReference>
<feature type="chain" id="PRO_5016746498" evidence="1">
    <location>
        <begin position="26"/>
        <end position="219"/>
    </location>
</feature>
<feature type="signal peptide" evidence="1">
    <location>
        <begin position="1"/>
        <end position="25"/>
    </location>
</feature>
<dbReference type="GO" id="GO:0019867">
    <property type="term" value="C:outer membrane"/>
    <property type="evidence" value="ECO:0007669"/>
    <property type="project" value="InterPro"/>
</dbReference>
<dbReference type="OrthoDB" id="9807574at2"/>
<dbReference type="RefSeq" id="WP_114277779.1">
    <property type="nucleotide sequence ID" value="NZ_QPJY01000001.1"/>
</dbReference>
<comment type="caution">
    <text evidence="2">The sequence shown here is derived from an EMBL/GenBank/DDBJ whole genome shotgun (WGS) entry which is preliminary data.</text>
</comment>
<organism evidence="2 3">
    <name type="scientific">Thioalbus denitrificans</name>
    <dbReference type="NCBI Taxonomy" id="547122"/>
    <lineage>
        <taxon>Bacteria</taxon>
        <taxon>Pseudomonadati</taxon>
        <taxon>Pseudomonadota</taxon>
        <taxon>Gammaproteobacteria</taxon>
        <taxon>Chromatiales</taxon>
        <taxon>Ectothiorhodospiraceae</taxon>
        <taxon>Thioalbus</taxon>
    </lineage>
</organism>
<reference evidence="2 3" key="1">
    <citation type="submission" date="2018-07" db="EMBL/GenBank/DDBJ databases">
        <title>Genomic Encyclopedia of Type Strains, Phase IV (KMG-IV): sequencing the most valuable type-strain genomes for metagenomic binning, comparative biology and taxonomic classification.</title>
        <authorList>
            <person name="Goeker M."/>
        </authorList>
    </citation>
    <scope>NUCLEOTIDE SEQUENCE [LARGE SCALE GENOMIC DNA]</scope>
    <source>
        <strain evidence="2 3">DSM 26407</strain>
    </source>
</reference>
<dbReference type="SUPFAM" id="SSF56925">
    <property type="entry name" value="OMPA-like"/>
    <property type="match status" value="1"/>
</dbReference>
<evidence type="ECO:0000256" key="1">
    <source>
        <dbReference type="SAM" id="SignalP"/>
    </source>
</evidence>
<evidence type="ECO:0000313" key="3">
    <source>
        <dbReference type="Proteomes" id="UP000252707"/>
    </source>
</evidence>
<dbReference type="GO" id="GO:0055085">
    <property type="term" value="P:transmembrane transport"/>
    <property type="evidence" value="ECO:0007669"/>
    <property type="project" value="TreeGrafter"/>
</dbReference>
<dbReference type="EMBL" id="QPJY01000001">
    <property type="protein sequence ID" value="RCX32878.1"/>
    <property type="molecule type" value="Genomic_DNA"/>
</dbReference>
<dbReference type="Proteomes" id="UP000252707">
    <property type="component" value="Unassembled WGS sequence"/>
</dbReference>